<feature type="region of interest" description="Disordered" evidence="1">
    <location>
        <begin position="303"/>
        <end position="324"/>
    </location>
</feature>
<dbReference type="EMBL" id="JADCUA010000001">
    <property type="protein sequence ID" value="KAH9843988.1"/>
    <property type="molecule type" value="Genomic_DNA"/>
</dbReference>
<gene>
    <name evidence="3" type="ORF">C8Q71DRAFT_730839</name>
</gene>
<feature type="compositionally biased region" description="Polar residues" evidence="1">
    <location>
        <begin position="70"/>
        <end position="79"/>
    </location>
</feature>
<feature type="compositionally biased region" description="Low complexity" evidence="1">
    <location>
        <begin position="110"/>
        <end position="130"/>
    </location>
</feature>
<sequence>MSLADSPGKPARKAKKSKSRDAAPVDASDPKESERHDGKPVASSSSVPSEGKKKKKSKSKATADEELSAHTPSDQTNRNDVLVATSRDASSEDGQKRKKKRRHAEEGSDEAIAIGAVVGEEAGADGAADATAERPKDKKSKHKDDNGSEVKKKSRKKKETDEVEVDADASTSEVTKKRKEKKRKRDVQVDGGAAAVETGDAPPDAPKKKKRKRGKTDLPNPAEDESLSEQASRALQYAFNQFDDPGSWKFHKARQNWLVRNLWSQQAIPDAHMPLLTRYLAGIQGGAREALAKTCRDVLAEDTNKPAAETEGAEATADEAEQPSTAVVDELKRVRATAVLAVLSD</sequence>
<feature type="compositionally biased region" description="Basic and acidic residues" evidence="1">
    <location>
        <begin position="19"/>
        <end position="39"/>
    </location>
</feature>
<feature type="region of interest" description="Disordered" evidence="1">
    <location>
        <begin position="1"/>
        <end position="231"/>
    </location>
</feature>
<evidence type="ECO:0000259" key="2">
    <source>
        <dbReference type="Pfam" id="PF10180"/>
    </source>
</evidence>
<dbReference type="InterPro" id="IPR019327">
    <property type="entry name" value="WKF"/>
</dbReference>
<evidence type="ECO:0000256" key="1">
    <source>
        <dbReference type="SAM" id="MobiDB-lite"/>
    </source>
</evidence>
<organism evidence="3 4">
    <name type="scientific">Rhodofomes roseus</name>
    <dbReference type="NCBI Taxonomy" id="34475"/>
    <lineage>
        <taxon>Eukaryota</taxon>
        <taxon>Fungi</taxon>
        <taxon>Dikarya</taxon>
        <taxon>Basidiomycota</taxon>
        <taxon>Agaricomycotina</taxon>
        <taxon>Agaricomycetes</taxon>
        <taxon>Polyporales</taxon>
        <taxon>Rhodofomes</taxon>
    </lineage>
</organism>
<comment type="caution">
    <text evidence="3">The sequence shown here is derived from an EMBL/GenBank/DDBJ whole genome shotgun (WGS) entry which is preliminary data.</text>
</comment>
<accession>A0ABQ8KY62</accession>
<feature type="domain" description="WKF" evidence="2">
    <location>
        <begin position="240"/>
        <end position="298"/>
    </location>
</feature>
<dbReference type="Pfam" id="PF10180">
    <property type="entry name" value="WKF"/>
    <property type="match status" value="1"/>
</dbReference>
<dbReference type="PANTHER" id="PTHR22306">
    <property type="entry name" value="CHROMOSOME 7 OPEN READING FRAME 50"/>
    <property type="match status" value="1"/>
</dbReference>
<dbReference type="RefSeq" id="XP_047784798.1">
    <property type="nucleotide sequence ID" value="XM_047922133.1"/>
</dbReference>
<feature type="compositionally biased region" description="Basic and acidic residues" evidence="1">
    <location>
        <begin position="131"/>
        <end position="151"/>
    </location>
</feature>
<proteinExistence type="predicted"/>
<protein>
    <recommendedName>
        <fullName evidence="2">WKF domain-containing protein</fullName>
    </recommendedName>
</protein>
<dbReference type="PANTHER" id="PTHR22306:SF2">
    <property type="entry name" value="CHROMOSOME 7 OPEN READING FRAME 50"/>
    <property type="match status" value="1"/>
</dbReference>
<feature type="compositionally biased region" description="Low complexity" evidence="1">
    <location>
        <begin position="40"/>
        <end position="49"/>
    </location>
</feature>
<dbReference type="Proteomes" id="UP000814176">
    <property type="component" value="Unassembled WGS sequence"/>
</dbReference>
<dbReference type="GeneID" id="72002865"/>
<feature type="compositionally biased region" description="Basic residues" evidence="1">
    <location>
        <begin position="176"/>
        <end position="185"/>
    </location>
</feature>
<keyword evidence="4" id="KW-1185">Reference proteome</keyword>
<name>A0ABQ8KY62_9APHY</name>
<evidence type="ECO:0000313" key="4">
    <source>
        <dbReference type="Proteomes" id="UP000814176"/>
    </source>
</evidence>
<evidence type="ECO:0000313" key="3">
    <source>
        <dbReference type="EMBL" id="KAH9843988.1"/>
    </source>
</evidence>
<reference evidence="3 4" key="1">
    <citation type="journal article" date="2021" name="Environ. Microbiol.">
        <title>Gene family expansions and transcriptome signatures uncover fungal adaptations to wood decay.</title>
        <authorList>
            <person name="Hage H."/>
            <person name="Miyauchi S."/>
            <person name="Viragh M."/>
            <person name="Drula E."/>
            <person name="Min B."/>
            <person name="Chaduli D."/>
            <person name="Navarro D."/>
            <person name="Favel A."/>
            <person name="Norest M."/>
            <person name="Lesage-Meessen L."/>
            <person name="Balint B."/>
            <person name="Merenyi Z."/>
            <person name="de Eugenio L."/>
            <person name="Morin E."/>
            <person name="Martinez A.T."/>
            <person name="Baldrian P."/>
            <person name="Stursova M."/>
            <person name="Martinez M.J."/>
            <person name="Novotny C."/>
            <person name="Magnuson J.K."/>
            <person name="Spatafora J.W."/>
            <person name="Maurice S."/>
            <person name="Pangilinan J."/>
            <person name="Andreopoulos W."/>
            <person name="LaButti K."/>
            <person name="Hundley H."/>
            <person name="Na H."/>
            <person name="Kuo A."/>
            <person name="Barry K."/>
            <person name="Lipzen A."/>
            <person name="Henrissat B."/>
            <person name="Riley R."/>
            <person name="Ahrendt S."/>
            <person name="Nagy L.G."/>
            <person name="Grigoriev I.V."/>
            <person name="Martin F."/>
            <person name="Rosso M.N."/>
        </authorList>
    </citation>
    <scope>NUCLEOTIDE SEQUENCE [LARGE SCALE GENOMIC DNA]</scope>
    <source>
        <strain evidence="3 4">CIRM-BRFM 1785</strain>
    </source>
</reference>